<evidence type="ECO:0000256" key="2">
    <source>
        <dbReference type="ARBA" id="ARBA00023172"/>
    </source>
</evidence>
<proteinExistence type="predicted"/>
<evidence type="ECO:0000256" key="1">
    <source>
        <dbReference type="ARBA" id="ARBA00023125"/>
    </source>
</evidence>
<gene>
    <name evidence="6" type="ORF">SMI10712_01959</name>
</gene>
<dbReference type="GO" id="GO:0006310">
    <property type="term" value="P:DNA recombination"/>
    <property type="evidence" value="ECO:0007669"/>
    <property type="project" value="UniProtKB-KW"/>
</dbReference>
<dbReference type="InterPro" id="IPR004107">
    <property type="entry name" value="Integrase_SAM-like_N"/>
</dbReference>
<dbReference type="SUPFAM" id="SSF56349">
    <property type="entry name" value="DNA breaking-rejoining enzymes"/>
    <property type="match status" value="1"/>
</dbReference>
<dbReference type="GO" id="GO:0003677">
    <property type="term" value="F:DNA binding"/>
    <property type="evidence" value="ECO:0007669"/>
    <property type="project" value="UniProtKB-UniRule"/>
</dbReference>
<feature type="region of interest" description="Disordered" evidence="4">
    <location>
        <begin position="1"/>
        <end position="30"/>
    </location>
</feature>
<protein>
    <recommendedName>
        <fullName evidence="5">Core-binding (CB) domain-containing protein</fullName>
    </recommendedName>
</protein>
<sequence>MDNENSKPKQNRWAKKRKARNRSKEKTYQNTVRKRLLEMFEDGKSSKRSLDKTKDDTKNKIYSEGTYRTYKKQLGYFIEWLDKEHPEALTIDDAYKYANDYLLYLIDKGDVSASTIATRKAAMAKVFGVSSNVFIDTPERTRAGIKRSRVAVKSDKHISEATERRLARFTSATGLRRAEMTRITSDDLFFEEGKAYLSVTKGTKGGKARIVEIMGTSEEETEDIVKFIQSKKGRLFPKLHTNYDNHHYRGTYAMRLYQHYARSEKDIPRADRYIMRKDRAGETYDKRAMAIVTKNLGHNRIDVIAQSYLYQ</sequence>
<evidence type="ECO:0000256" key="4">
    <source>
        <dbReference type="SAM" id="MobiDB-lite"/>
    </source>
</evidence>
<dbReference type="PROSITE" id="PS51900">
    <property type="entry name" value="CB"/>
    <property type="match status" value="1"/>
</dbReference>
<feature type="compositionally biased region" description="Basic residues" evidence="4">
    <location>
        <begin position="9"/>
        <end position="21"/>
    </location>
</feature>
<dbReference type="GO" id="GO:0015074">
    <property type="term" value="P:DNA integration"/>
    <property type="evidence" value="ECO:0007669"/>
    <property type="project" value="InterPro"/>
</dbReference>
<reference evidence="6 7" key="1">
    <citation type="submission" date="2016-01" db="EMBL/GenBank/DDBJ databases">
        <title>Highly variable Streptococcus oralis are common among viridans streptococci isolated from primates.</title>
        <authorList>
            <person name="Denapaite D."/>
            <person name="Rieger M."/>
            <person name="Koendgen S."/>
            <person name="Brueckner R."/>
            <person name="Ochigava I."/>
            <person name="Kappeler P."/>
            <person name="Maetz-Rensing K."/>
            <person name="Leendertz F."/>
            <person name="Hakenbeck R."/>
        </authorList>
    </citation>
    <scope>NUCLEOTIDE SEQUENCE [LARGE SCALE GENOMIC DNA]</scope>
    <source>
        <strain evidence="6 7">10712</strain>
    </source>
</reference>
<dbReference type="Proteomes" id="UP000075618">
    <property type="component" value="Unassembled WGS sequence"/>
</dbReference>
<keyword evidence="1 3" id="KW-0238">DNA-binding</keyword>
<dbReference type="AlphaFoldDB" id="A0A150NGE1"/>
<dbReference type="Gene3D" id="1.10.150.130">
    <property type="match status" value="1"/>
</dbReference>
<evidence type="ECO:0000259" key="5">
    <source>
        <dbReference type="PROSITE" id="PS51900"/>
    </source>
</evidence>
<evidence type="ECO:0000313" key="6">
    <source>
        <dbReference type="EMBL" id="KYF32542.1"/>
    </source>
</evidence>
<dbReference type="InterPro" id="IPR010998">
    <property type="entry name" value="Integrase_recombinase_N"/>
</dbReference>
<dbReference type="InterPro" id="IPR044068">
    <property type="entry name" value="CB"/>
</dbReference>
<dbReference type="InterPro" id="IPR011010">
    <property type="entry name" value="DNA_brk_join_enz"/>
</dbReference>
<feature type="domain" description="Core-binding (CB)" evidence="5">
    <location>
        <begin position="53"/>
        <end position="131"/>
    </location>
</feature>
<name>A0A150NGE1_STRMT</name>
<dbReference type="Pfam" id="PF13495">
    <property type="entry name" value="Phage_int_SAM_4"/>
    <property type="match status" value="1"/>
</dbReference>
<accession>A0A150NGE1</accession>
<evidence type="ECO:0000256" key="3">
    <source>
        <dbReference type="PROSITE-ProRule" id="PRU01248"/>
    </source>
</evidence>
<evidence type="ECO:0000313" key="7">
    <source>
        <dbReference type="Proteomes" id="UP000075618"/>
    </source>
</evidence>
<dbReference type="PATRIC" id="fig|28037.237.peg.1891"/>
<keyword evidence="2" id="KW-0233">DNA recombination</keyword>
<dbReference type="InterPro" id="IPR013762">
    <property type="entry name" value="Integrase-like_cat_sf"/>
</dbReference>
<organism evidence="6 7">
    <name type="scientific">Streptococcus mitis</name>
    <dbReference type="NCBI Taxonomy" id="28037"/>
    <lineage>
        <taxon>Bacteria</taxon>
        <taxon>Bacillati</taxon>
        <taxon>Bacillota</taxon>
        <taxon>Bacilli</taxon>
        <taxon>Lactobacillales</taxon>
        <taxon>Streptococcaceae</taxon>
        <taxon>Streptococcus</taxon>
        <taxon>Streptococcus mitis group</taxon>
    </lineage>
</organism>
<dbReference type="EMBL" id="LROT01000034">
    <property type="protein sequence ID" value="KYF32542.1"/>
    <property type="molecule type" value="Genomic_DNA"/>
</dbReference>
<dbReference type="Gene3D" id="1.10.443.10">
    <property type="entry name" value="Intergrase catalytic core"/>
    <property type="match status" value="1"/>
</dbReference>
<comment type="caution">
    <text evidence="6">The sequence shown here is derived from an EMBL/GenBank/DDBJ whole genome shotgun (WGS) entry which is preliminary data.</text>
</comment>